<dbReference type="Proteomes" id="UP001302602">
    <property type="component" value="Unassembled WGS sequence"/>
</dbReference>
<protein>
    <recommendedName>
        <fullName evidence="5">MYND-type domain-containing protein</fullName>
    </recommendedName>
</protein>
<name>A0AAN6Z018_9PEZI</name>
<comment type="caution">
    <text evidence="6">The sequence shown here is derived from an EMBL/GenBank/DDBJ whole genome shotgun (WGS) entry which is preliminary data.</text>
</comment>
<evidence type="ECO:0000256" key="4">
    <source>
        <dbReference type="PROSITE-ProRule" id="PRU00134"/>
    </source>
</evidence>
<organism evidence="6 7">
    <name type="scientific">Parathielavia appendiculata</name>
    <dbReference type="NCBI Taxonomy" id="2587402"/>
    <lineage>
        <taxon>Eukaryota</taxon>
        <taxon>Fungi</taxon>
        <taxon>Dikarya</taxon>
        <taxon>Ascomycota</taxon>
        <taxon>Pezizomycotina</taxon>
        <taxon>Sordariomycetes</taxon>
        <taxon>Sordariomycetidae</taxon>
        <taxon>Sordariales</taxon>
        <taxon>Chaetomiaceae</taxon>
        <taxon>Parathielavia</taxon>
    </lineage>
</organism>
<evidence type="ECO:0000313" key="6">
    <source>
        <dbReference type="EMBL" id="KAK4120560.1"/>
    </source>
</evidence>
<dbReference type="Gene3D" id="6.10.140.2220">
    <property type="match status" value="1"/>
</dbReference>
<proteinExistence type="predicted"/>
<evidence type="ECO:0000256" key="3">
    <source>
        <dbReference type="ARBA" id="ARBA00022833"/>
    </source>
</evidence>
<dbReference type="AlphaFoldDB" id="A0AAN6Z018"/>
<evidence type="ECO:0000256" key="1">
    <source>
        <dbReference type="ARBA" id="ARBA00022723"/>
    </source>
</evidence>
<keyword evidence="3" id="KW-0862">Zinc</keyword>
<dbReference type="GO" id="GO:0008270">
    <property type="term" value="F:zinc ion binding"/>
    <property type="evidence" value="ECO:0007669"/>
    <property type="project" value="UniProtKB-KW"/>
</dbReference>
<keyword evidence="7" id="KW-1185">Reference proteome</keyword>
<evidence type="ECO:0000256" key="2">
    <source>
        <dbReference type="ARBA" id="ARBA00022771"/>
    </source>
</evidence>
<dbReference type="SUPFAM" id="SSF144232">
    <property type="entry name" value="HIT/MYND zinc finger-like"/>
    <property type="match status" value="1"/>
</dbReference>
<keyword evidence="2 4" id="KW-0863">Zinc-finger</keyword>
<sequence>MSSTDFICAKWTPDSTDCKKGPQYSCKNCLLLSYCCPACQKSHWPTHKTDCRSLLGKPTWKQYWFWRTESRPLSKVTRQLCRGRRRASGAAFRHSTFSKFASSDGENFAGPIRLLFAVSGDLGDVVKTIAQLPTFYSGSVEITNVDEAIECIVHLWYSALIRKSDLDILQQRFLDLGRLLSFMEVLAGLLAKRAKEIRTVVTLADSRKDYRNGLLLFQTPAPCIAKKRFREDGLLLPFGHTRHDFKEPNPEWSLKGVVASSSGAATAGIYGKLFYHLHIVLRASLVRLSGMQVAFLQFQMEVSDDCMETTREGQMADMNPDSLTRKWLLFYLPTAAKQTGKKDPVLIKLTYARDIVANHDHVFDRFAKLFKLSETAQCFGATEKEKHTVIENWPLRVKLRPGQPGSQVELDRVLDSGVSTKERYVEWKRTAKTTRVTNSLNSGGRHKHNVK</sequence>
<dbReference type="RefSeq" id="XP_062644331.1">
    <property type="nucleotide sequence ID" value="XM_062794901.1"/>
</dbReference>
<evidence type="ECO:0000259" key="5">
    <source>
        <dbReference type="PROSITE" id="PS50865"/>
    </source>
</evidence>
<keyword evidence="1" id="KW-0479">Metal-binding</keyword>
<reference evidence="6" key="2">
    <citation type="submission" date="2023-05" db="EMBL/GenBank/DDBJ databases">
        <authorList>
            <consortium name="Lawrence Berkeley National Laboratory"/>
            <person name="Steindorff A."/>
            <person name="Hensen N."/>
            <person name="Bonometti L."/>
            <person name="Westerberg I."/>
            <person name="Brannstrom I.O."/>
            <person name="Guillou S."/>
            <person name="Cros-Aarteil S."/>
            <person name="Calhoun S."/>
            <person name="Haridas S."/>
            <person name="Kuo A."/>
            <person name="Mondo S."/>
            <person name="Pangilinan J."/>
            <person name="Riley R."/>
            <person name="Labutti K."/>
            <person name="Andreopoulos B."/>
            <person name="Lipzen A."/>
            <person name="Chen C."/>
            <person name="Yanf M."/>
            <person name="Daum C."/>
            <person name="Ng V."/>
            <person name="Clum A."/>
            <person name="Ohm R."/>
            <person name="Martin F."/>
            <person name="Silar P."/>
            <person name="Natvig D."/>
            <person name="Lalanne C."/>
            <person name="Gautier V."/>
            <person name="Ament-Velasquez S.L."/>
            <person name="Kruys A."/>
            <person name="Hutchinson M.I."/>
            <person name="Powell A.J."/>
            <person name="Barry K."/>
            <person name="Miller A.N."/>
            <person name="Grigoriev I.V."/>
            <person name="Debuchy R."/>
            <person name="Gladieux P."/>
            <person name="Thoren M.H."/>
            <person name="Johannesson H."/>
        </authorList>
    </citation>
    <scope>NUCLEOTIDE SEQUENCE</scope>
    <source>
        <strain evidence="6">CBS 731.68</strain>
    </source>
</reference>
<dbReference type="GeneID" id="87831670"/>
<reference evidence="6" key="1">
    <citation type="journal article" date="2023" name="Mol. Phylogenet. Evol.">
        <title>Genome-scale phylogeny and comparative genomics of the fungal order Sordariales.</title>
        <authorList>
            <person name="Hensen N."/>
            <person name="Bonometti L."/>
            <person name="Westerberg I."/>
            <person name="Brannstrom I.O."/>
            <person name="Guillou S."/>
            <person name="Cros-Aarteil S."/>
            <person name="Calhoun S."/>
            <person name="Haridas S."/>
            <person name="Kuo A."/>
            <person name="Mondo S."/>
            <person name="Pangilinan J."/>
            <person name="Riley R."/>
            <person name="LaButti K."/>
            <person name="Andreopoulos B."/>
            <person name="Lipzen A."/>
            <person name="Chen C."/>
            <person name="Yan M."/>
            <person name="Daum C."/>
            <person name="Ng V."/>
            <person name="Clum A."/>
            <person name="Steindorff A."/>
            <person name="Ohm R.A."/>
            <person name="Martin F."/>
            <person name="Silar P."/>
            <person name="Natvig D.O."/>
            <person name="Lalanne C."/>
            <person name="Gautier V."/>
            <person name="Ament-Velasquez S.L."/>
            <person name="Kruys A."/>
            <person name="Hutchinson M.I."/>
            <person name="Powell A.J."/>
            <person name="Barry K."/>
            <person name="Miller A.N."/>
            <person name="Grigoriev I.V."/>
            <person name="Debuchy R."/>
            <person name="Gladieux P."/>
            <person name="Hiltunen Thoren M."/>
            <person name="Johannesson H."/>
        </authorList>
    </citation>
    <scope>NUCLEOTIDE SEQUENCE</scope>
    <source>
        <strain evidence="6">CBS 731.68</strain>
    </source>
</reference>
<feature type="domain" description="MYND-type" evidence="5">
    <location>
        <begin position="5"/>
        <end position="51"/>
    </location>
</feature>
<accession>A0AAN6Z018</accession>
<evidence type="ECO:0000313" key="7">
    <source>
        <dbReference type="Proteomes" id="UP001302602"/>
    </source>
</evidence>
<gene>
    <name evidence="6" type="ORF">N657DRAFT_658451</name>
</gene>
<dbReference type="PROSITE" id="PS50865">
    <property type="entry name" value="ZF_MYND_2"/>
    <property type="match status" value="1"/>
</dbReference>
<dbReference type="InterPro" id="IPR002893">
    <property type="entry name" value="Znf_MYND"/>
</dbReference>
<dbReference type="EMBL" id="MU853238">
    <property type="protein sequence ID" value="KAK4120560.1"/>
    <property type="molecule type" value="Genomic_DNA"/>
</dbReference>
<dbReference type="Pfam" id="PF01753">
    <property type="entry name" value="zf-MYND"/>
    <property type="match status" value="1"/>
</dbReference>